<dbReference type="PANTHER" id="PTHR14187:SF5">
    <property type="entry name" value="HEAT SHOCK 70 KDA PROTEIN 12A"/>
    <property type="match status" value="1"/>
</dbReference>
<dbReference type="EMBL" id="CAJPWZ010002619">
    <property type="protein sequence ID" value="CAG2242048.1"/>
    <property type="molecule type" value="Genomic_DNA"/>
</dbReference>
<dbReference type="PANTHER" id="PTHR14187">
    <property type="entry name" value="ALPHA KINASE/ELONGATION FACTOR 2 KINASE"/>
    <property type="match status" value="1"/>
</dbReference>
<comment type="caution">
    <text evidence="1">The sequence shown here is derived from an EMBL/GenBank/DDBJ whole genome shotgun (WGS) entry which is preliminary data.</text>
</comment>
<keyword evidence="2" id="KW-1185">Reference proteome</keyword>
<protein>
    <submittedName>
        <fullName evidence="1">Uncharacterized protein</fullName>
    </submittedName>
</protein>
<dbReference type="Gene3D" id="3.30.420.40">
    <property type="match status" value="1"/>
</dbReference>
<dbReference type="SUPFAM" id="SSF53067">
    <property type="entry name" value="Actin-like ATPase domain"/>
    <property type="match status" value="1"/>
</dbReference>
<dbReference type="Proteomes" id="UP000683360">
    <property type="component" value="Unassembled WGS sequence"/>
</dbReference>
<evidence type="ECO:0000313" key="1">
    <source>
        <dbReference type="EMBL" id="CAG2242048.1"/>
    </source>
</evidence>
<dbReference type="OrthoDB" id="6148662at2759"/>
<proteinExistence type="predicted"/>
<reference evidence="1" key="1">
    <citation type="submission" date="2021-03" db="EMBL/GenBank/DDBJ databases">
        <authorList>
            <person name="Bekaert M."/>
        </authorList>
    </citation>
    <scope>NUCLEOTIDE SEQUENCE</scope>
</reference>
<organism evidence="1 2">
    <name type="scientific">Mytilus edulis</name>
    <name type="common">Blue mussel</name>
    <dbReference type="NCBI Taxonomy" id="6550"/>
    <lineage>
        <taxon>Eukaryota</taxon>
        <taxon>Metazoa</taxon>
        <taxon>Spiralia</taxon>
        <taxon>Lophotrochozoa</taxon>
        <taxon>Mollusca</taxon>
        <taxon>Bivalvia</taxon>
        <taxon>Autobranchia</taxon>
        <taxon>Pteriomorphia</taxon>
        <taxon>Mytilida</taxon>
        <taxon>Mytiloidea</taxon>
        <taxon>Mytilidae</taxon>
        <taxon>Mytilinae</taxon>
        <taxon>Mytilus</taxon>
    </lineage>
</organism>
<gene>
    <name evidence="1" type="ORF">MEDL_54242</name>
</gene>
<dbReference type="AlphaFoldDB" id="A0A8S3UDL2"/>
<evidence type="ECO:0000313" key="2">
    <source>
        <dbReference type="Proteomes" id="UP000683360"/>
    </source>
</evidence>
<accession>A0A8S3UDL2</accession>
<sequence length="161" mass="17745">MKALDVFGSVIKYYKDHILQCFKDRPYYLNDIHWVITVPPSWGFKAKQLMKDAADQAGIYNDQLTLALEPEAACSYCPVSAESTTDVGKAIAEMQIGEQVIVCNSGGATTDLTVYEVTGPKMLKKIDQAYGGHYGGNTVNAELFKILTILFSGPVIKRDSR</sequence>
<dbReference type="InterPro" id="IPR043129">
    <property type="entry name" value="ATPase_NBD"/>
</dbReference>
<name>A0A8S3UDL2_MYTED</name>